<keyword evidence="1" id="KW-1133">Transmembrane helix</keyword>
<keyword evidence="1" id="KW-0472">Membrane</keyword>
<evidence type="ECO:0000313" key="3">
    <source>
        <dbReference type="Proteomes" id="UP000235145"/>
    </source>
</evidence>
<keyword evidence="1" id="KW-0812">Transmembrane</keyword>
<dbReference type="AlphaFoldDB" id="A0A9R1WRN1"/>
<comment type="caution">
    <text evidence="2">The sequence shown here is derived from an EMBL/GenBank/DDBJ whole genome shotgun (WGS) entry which is preliminary data.</text>
</comment>
<reference evidence="2 3" key="1">
    <citation type="journal article" date="2017" name="Nat. Commun.">
        <title>Genome assembly with in vitro proximity ligation data and whole-genome triplication in lettuce.</title>
        <authorList>
            <person name="Reyes-Chin-Wo S."/>
            <person name="Wang Z."/>
            <person name="Yang X."/>
            <person name="Kozik A."/>
            <person name="Arikit S."/>
            <person name="Song C."/>
            <person name="Xia L."/>
            <person name="Froenicke L."/>
            <person name="Lavelle D.O."/>
            <person name="Truco M.J."/>
            <person name="Xia R."/>
            <person name="Zhu S."/>
            <person name="Xu C."/>
            <person name="Xu H."/>
            <person name="Xu X."/>
            <person name="Cox K."/>
            <person name="Korf I."/>
            <person name="Meyers B.C."/>
            <person name="Michelmore R.W."/>
        </authorList>
    </citation>
    <scope>NUCLEOTIDE SEQUENCE [LARGE SCALE GENOMIC DNA]</scope>
    <source>
        <strain evidence="3">cv. Salinas</strain>
        <tissue evidence="2">Seedlings</tissue>
    </source>
</reference>
<sequence>MKKLTNIYMKSMILLFVLDIWIFALAIYSNLLLYHISELVKINVSTFKISNVLLVTLFFQNFSFKVQTFKFVLILGFNSSTYFTKKSKKSGVFFS</sequence>
<organism evidence="2 3">
    <name type="scientific">Lactuca sativa</name>
    <name type="common">Garden lettuce</name>
    <dbReference type="NCBI Taxonomy" id="4236"/>
    <lineage>
        <taxon>Eukaryota</taxon>
        <taxon>Viridiplantae</taxon>
        <taxon>Streptophyta</taxon>
        <taxon>Embryophyta</taxon>
        <taxon>Tracheophyta</taxon>
        <taxon>Spermatophyta</taxon>
        <taxon>Magnoliopsida</taxon>
        <taxon>eudicotyledons</taxon>
        <taxon>Gunneridae</taxon>
        <taxon>Pentapetalae</taxon>
        <taxon>asterids</taxon>
        <taxon>campanulids</taxon>
        <taxon>Asterales</taxon>
        <taxon>Asteraceae</taxon>
        <taxon>Cichorioideae</taxon>
        <taxon>Cichorieae</taxon>
        <taxon>Lactucinae</taxon>
        <taxon>Lactuca</taxon>
    </lineage>
</organism>
<name>A0A9R1WRN1_LACSA</name>
<proteinExistence type="predicted"/>
<dbReference type="Proteomes" id="UP000235145">
    <property type="component" value="Unassembled WGS sequence"/>
</dbReference>
<evidence type="ECO:0000313" key="2">
    <source>
        <dbReference type="EMBL" id="KAJ0227562.1"/>
    </source>
</evidence>
<accession>A0A9R1WRN1</accession>
<protein>
    <submittedName>
        <fullName evidence="2">Uncharacterized protein</fullName>
    </submittedName>
</protein>
<feature type="transmembrane region" description="Helical" evidence="1">
    <location>
        <begin position="12"/>
        <end position="36"/>
    </location>
</feature>
<gene>
    <name evidence="2" type="ORF">LSAT_V11C100040680</name>
</gene>
<keyword evidence="3" id="KW-1185">Reference proteome</keyword>
<dbReference type="EMBL" id="NBSK02000001">
    <property type="protein sequence ID" value="KAJ0227562.1"/>
    <property type="molecule type" value="Genomic_DNA"/>
</dbReference>
<evidence type="ECO:0000256" key="1">
    <source>
        <dbReference type="SAM" id="Phobius"/>
    </source>
</evidence>